<gene>
    <name evidence="2" type="ORF">GCM10009665_27080</name>
</gene>
<evidence type="ECO:0000313" key="2">
    <source>
        <dbReference type="EMBL" id="GAA1235495.1"/>
    </source>
</evidence>
<protein>
    <submittedName>
        <fullName evidence="2">Uncharacterized protein</fullName>
    </submittedName>
</protein>
<feature type="region of interest" description="Disordered" evidence="1">
    <location>
        <begin position="1"/>
        <end position="21"/>
    </location>
</feature>
<reference evidence="2 3" key="1">
    <citation type="journal article" date="2019" name="Int. J. Syst. Evol. Microbiol.">
        <title>The Global Catalogue of Microorganisms (GCM) 10K type strain sequencing project: providing services to taxonomists for standard genome sequencing and annotation.</title>
        <authorList>
            <consortium name="The Broad Institute Genomics Platform"/>
            <consortium name="The Broad Institute Genome Sequencing Center for Infectious Disease"/>
            <person name="Wu L."/>
            <person name="Ma J."/>
        </authorList>
    </citation>
    <scope>NUCLEOTIDE SEQUENCE [LARGE SCALE GENOMIC DNA]</scope>
    <source>
        <strain evidence="2 3">JCM 13004</strain>
    </source>
</reference>
<organism evidence="2 3">
    <name type="scientific">Kitasatospora nipponensis</name>
    <dbReference type="NCBI Taxonomy" id="258049"/>
    <lineage>
        <taxon>Bacteria</taxon>
        <taxon>Bacillati</taxon>
        <taxon>Actinomycetota</taxon>
        <taxon>Actinomycetes</taxon>
        <taxon>Kitasatosporales</taxon>
        <taxon>Streptomycetaceae</taxon>
        <taxon>Kitasatospora</taxon>
    </lineage>
</organism>
<sequence length="125" mass="13766">MVGDFRELGHGRPDGPSLRAAAGVREPAHARELIQYLHSGVVLAATAGLTHDVLSPDRTVIGGLCLLTDGRWLWYSDLAHYVEHHHVALEPRFVAHAQSADWTVPQLRRQDLLAMEAALFDDVAD</sequence>
<comment type="caution">
    <text evidence="2">The sequence shown here is derived from an EMBL/GenBank/DDBJ whole genome shotgun (WGS) entry which is preliminary data.</text>
</comment>
<proteinExistence type="predicted"/>
<dbReference type="EMBL" id="BAAALF010000037">
    <property type="protein sequence ID" value="GAA1235495.1"/>
    <property type="molecule type" value="Genomic_DNA"/>
</dbReference>
<evidence type="ECO:0000313" key="3">
    <source>
        <dbReference type="Proteomes" id="UP001500037"/>
    </source>
</evidence>
<accession>A0ABN1W569</accession>
<name>A0ABN1W569_9ACTN</name>
<keyword evidence="3" id="KW-1185">Reference proteome</keyword>
<evidence type="ECO:0000256" key="1">
    <source>
        <dbReference type="SAM" id="MobiDB-lite"/>
    </source>
</evidence>
<dbReference type="Proteomes" id="UP001500037">
    <property type="component" value="Unassembled WGS sequence"/>
</dbReference>
<feature type="compositionally biased region" description="Basic and acidic residues" evidence="1">
    <location>
        <begin position="1"/>
        <end position="13"/>
    </location>
</feature>